<protein>
    <submittedName>
        <fullName evidence="1">Uncharacterized protein</fullName>
    </submittedName>
</protein>
<evidence type="ECO:0000313" key="1">
    <source>
        <dbReference type="EMBL" id="EXB38894.1"/>
    </source>
</evidence>
<evidence type="ECO:0000313" key="2">
    <source>
        <dbReference type="Proteomes" id="UP000030645"/>
    </source>
</evidence>
<keyword evidence="2" id="KW-1185">Reference proteome</keyword>
<organism evidence="1 2">
    <name type="scientific">Morus notabilis</name>
    <dbReference type="NCBI Taxonomy" id="981085"/>
    <lineage>
        <taxon>Eukaryota</taxon>
        <taxon>Viridiplantae</taxon>
        <taxon>Streptophyta</taxon>
        <taxon>Embryophyta</taxon>
        <taxon>Tracheophyta</taxon>
        <taxon>Spermatophyta</taxon>
        <taxon>Magnoliopsida</taxon>
        <taxon>eudicotyledons</taxon>
        <taxon>Gunneridae</taxon>
        <taxon>Pentapetalae</taxon>
        <taxon>rosids</taxon>
        <taxon>fabids</taxon>
        <taxon>Rosales</taxon>
        <taxon>Moraceae</taxon>
        <taxon>Moreae</taxon>
        <taxon>Morus</taxon>
    </lineage>
</organism>
<gene>
    <name evidence="1" type="ORF">L484_027329</name>
</gene>
<sequence length="167" mass="18435">MRFRYIDHLGNEVSPVNGHISRCAVSTLGACKNASGKRGLFGSCCVGKWMAFSSFYVKKVKETKASKLVLKLESLPNLIVSGLDSCRFVGNFIVAHVEYQDRPRKYVPNPYPYDIRVQISPITSRPLHSTHTLTDHLLNIRSSGLSGIATPTFQTKTDTTNSGDSVD</sequence>
<proteinExistence type="predicted"/>
<dbReference type="AlphaFoldDB" id="W9QUS8"/>
<dbReference type="Proteomes" id="UP000030645">
    <property type="component" value="Unassembled WGS sequence"/>
</dbReference>
<reference evidence="1" key="1">
    <citation type="submission" date="2013-06" db="EMBL/GenBank/DDBJ databases">
        <title>Draft Genome Sequence of a Mulberry Tree, Morus notabilis C.K. Schn.</title>
        <authorList>
            <person name="He N."/>
            <person name="Zhao S."/>
        </authorList>
    </citation>
    <scope>NUCLEOTIDE SEQUENCE</scope>
</reference>
<dbReference type="EMBL" id="KE343704">
    <property type="protein sequence ID" value="EXB38894.1"/>
    <property type="molecule type" value="Genomic_DNA"/>
</dbReference>
<accession>W9QUS8</accession>
<name>W9QUS8_9ROSA</name>